<gene>
    <name evidence="2" type="ORF">CBYS24578_00017370</name>
</gene>
<dbReference type="AlphaFoldDB" id="A0A9N9XXK4"/>
<sequence length="763" mass="85934">MSSLVEVYESSLPKLFPKGTPANNESTAARRSGKGFADIIEYHTQGLAGRDVQIIPTERFLPNKKKDTKKSTQKYEEYAVVLRRTWVLRGQVSIPVRIELEIQSESLCRELQKIAVSHYENTDLESVPIKMRAPFEELFFYRNEIQALTEKEDIDLQLRNDVKVLNDFIKNNGLLTSIIDDHAKYNKLGQVVSDILWTIFPPNSLVVVSVGIIRECWILRNVSIVQTQVPGVYDWSIAGLRLDFDGILPGMSSQTFTTPMLGLQVCKISDLPVVPIEYCNDWSTLRPMLEMRAAKLRRVLGEDLSSFLPQMYTGPSLSISEYNKGIKPTQIAKQIDERVIVDYKMYVQRNEDSTTELIKLGDNQKVQAAGARGKARGIISISDERCADPTCKTCMKNMSHGDEVYEAASFAPVRPTADPDTITNGDKLDDINNLANLAQLVINRFKISLEDFSLLFPALVPAFGLKSKEWLWLCSDSLQDVNWSLTAFDSLQLESRTKDLIECLVKGHMSKLATAFDDVIPGKGQGLVFLLHGAPGLGKTLTAESVADYLKKPLYSISGGELSTDVTKVEQRLNEIFSLTKRWDAVTLLDEADVLLCKRNSADMDRNAIVGVFLRMMEYFQGVLFLTTNRKEDFDDAFKSRIHVTITYPELSDTAQAAIWKRFTANLQVSKDESWTDEVYGTLGKLALNGRTIKNMLRTAVAYAIGDRKPLSISHVLAIVETELKEYMEINEKSLTPEEQAKREQAKSALRNLNRLCNDEFKV</sequence>
<dbReference type="EMBL" id="CABFNO020001327">
    <property type="protein sequence ID" value="CAG9981746.1"/>
    <property type="molecule type" value="Genomic_DNA"/>
</dbReference>
<dbReference type="GO" id="GO:0016887">
    <property type="term" value="F:ATP hydrolysis activity"/>
    <property type="evidence" value="ECO:0007669"/>
    <property type="project" value="InterPro"/>
</dbReference>
<accession>A0A9N9XXK4</accession>
<dbReference type="Pfam" id="PF00004">
    <property type="entry name" value="AAA"/>
    <property type="match status" value="1"/>
</dbReference>
<proteinExistence type="predicted"/>
<feature type="domain" description="AAA+ ATPase" evidence="1">
    <location>
        <begin position="525"/>
        <end position="673"/>
    </location>
</feature>
<dbReference type="InterPro" id="IPR003593">
    <property type="entry name" value="AAA+_ATPase"/>
</dbReference>
<evidence type="ECO:0000259" key="1">
    <source>
        <dbReference type="SMART" id="SM00382"/>
    </source>
</evidence>
<dbReference type="PANTHER" id="PTHR46411">
    <property type="entry name" value="FAMILY ATPASE, PUTATIVE-RELATED"/>
    <property type="match status" value="1"/>
</dbReference>
<dbReference type="InterPro" id="IPR027417">
    <property type="entry name" value="P-loop_NTPase"/>
</dbReference>
<dbReference type="Gene3D" id="3.40.50.300">
    <property type="entry name" value="P-loop containing nucleotide triphosphate hydrolases"/>
    <property type="match status" value="1"/>
</dbReference>
<dbReference type="SUPFAM" id="SSF52540">
    <property type="entry name" value="P-loop containing nucleoside triphosphate hydrolases"/>
    <property type="match status" value="1"/>
</dbReference>
<protein>
    <recommendedName>
        <fullName evidence="1">AAA+ ATPase domain-containing protein</fullName>
    </recommendedName>
</protein>
<organism evidence="2 3">
    <name type="scientific">Clonostachys byssicola</name>
    <dbReference type="NCBI Taxonomy" id="160290"/>
    <lineage>
        <taxon>Eukaryota</taxon>
        <taxon>Fungi</taxon>
        <taxon>Dikarya</taxon>
        <taxon>Ascomycota</taxon>
        <taxon>Pezizomycotina</taxon>
        <taxon>Sordariomycetes</taxon>
        <taxon>Hypocreomycetidae</taxon>
        <taxon>Hypocreales</taxon>
        <taxon>Bionectriaceae</taxon>
        <taxon>Clonostachys</taxon>
    </lineage>
</organism>
<evidence type="ECO:0000313" key="2">
    <source>
        <dbReference type="EMBL" id="CAG9981746.1"/>
    </source>
</evidence>
<dbReference type="CDD" id="cd19481">
    <property type="entry name" value="RecA-like_protease"/>
    <property type="match status" value="1"/>
</dbReference>
<dbReference type="Proteomes" id="UP000754883">
    <property type="component" value="Unassembled WGS sequence"/>
</dbReference>
<dbReference type="OrthoDB" id="10042665at2759"/>
<dbReference type="InterPro" id="IPR054289">
    <property type="entry name" value="DUF7025"/>
</dbReference>
<reference evidence="3" key="1">
    <citation type="submission" date="2019-06" db="EMBL/GenBank/DDBJ databases">
        <authorList>
            <person name="Broberg M."/>
        </authorList>
    </citation>
    <scope>NUCLEOTIDE SEQUENCE [LARGE SCALE GENOMIC DNA]</scope>
</reference>
<dbReference type="Pfam" id="PF22942">
    <property type="entry name" value="DUF7025"/>
    <property type="match status" value="1"/>
</dbReference>
<dbReference type="SMART" id="SM00382">
    <property type="entry name" value="AAA"/>
    <property type="match status" value="1"/>
</dbReference>
<evidence type="ECO:0000313" key="3">
    <source>
        <dbReference type="Proteomes" id="UP000754883"/>
    </source>
</evidence>
<dbReference type="GO" id="GO:0005524">
    <property type="term" value="F:ATP binding"/>
    <property type="evidence" value="ECO:0007669"/>
    <property type="project" value="InterPro"/>
</dbReference>
<dbReference type="PANTHER" id="PTHR46411:SF2">
    <property type="entry name" value="AAA+ ATPASE DOMAIN-CONTAINING PROTEIN"/>
    <property type="match status" value="1"/>
</dbReference>
<reference evidence="2 3" key="2">
    <citation type="submission" date="2021-10" db="EMBL/GenBank/DDBJ databases">
        <authorList>
            <person name="Piombo E."/>
        </authorList>
    </citation>
    <scope>NUCLEOTIDE SEQUENCE [LARGE SCALE GENOMIC DNA]</scope>
</reference>
<keyword evidence="3" id="KW-1185">Reference proteome</keyword>
<dbReference type="InterPro" id="IPR003959">
    <property type="entry name" value="ATPase_AAA_core"/>
</dbReference>
<name>A0A9N9XXK4_9HYPO</name>
<comment type="caution">
    <text evidence="2">The sequence shown here is derived from an EMBL/GenBank/DDBJ whole genome shotgun (WGS) entry which is preliminary data.</text>
</comment>